<gene>
    <name evidence="3" type="ORF">F0L68_17100</name>
</gene>
<evidence type="ECO:0000256" key="1">
    <source>
        <dbReference type="SAM" id="MobiDB-lite"/>
    </source>
</evidence>
<accession>A0A5B2XDR8</accession>
<dbReference type="AlphaFoldDB" id="A0A5B2XDR8"/>
<keyword evidence="2" id="KW-0812">Transmembrane</keyword>
<protein>
    <submittedName>
        <fullName evidence="3">Uncharacterized protein</fullName>
    </submittedName>
</protein>
<name>A0A5B2XDR8_9PSEU</name>
<evidence type="ECO:0000313" key="3">
    <source>
        <dbReference type="EMBL" id="KAA2261493.1"/>
    </source>
</evidence>
<sequence length="176" mass="19057">MSDLAGRAVSGANEEGRVMGTQEYVVYLVIGVVLVLADGQLLARSGRAYLTEFHADEPGARSANQLVVGLFHLVMLGLLALMSTVRIDVGSPAQNLVAKLGYTLLLLALVHGCVMVVLIRIRRRRREQLLAEEMATQVESGRKTPSRLVVEPAPEEAGRQPSVAPALDQDQRYRAG</sequence>
<organism evidence="3 4">
    <name type="scientific">Solihabitans fulvus</name>
    <dbReference type="NCBI Taxonomy" id="1892852"/>
    <lineage>
        <taxon>Bacteria</taxon>
        <taxon>Bacillati</taxon>
        <taxon>Actinomycetota</taxon>
        <taxon>Actinomycetes</taxon>
        <taxon>Pseudonocardiales</taxon>
        <taxon>Pseudonocardiaceae</taxon>
        <taxon>Solihabitans</taxon>
    </lineage>
</organism>
<dbReference type="Proteomes" id="UP000323454">
    <property type="component" value="Unassembled WGS sequence"/>
</dbReference>
<keyword evidence="4" id="KW-1185">Reference proteome</keyword>
<comment type="caution">
    <text evidence="3">The sequence shown here is derived from an EMBL/GenBank/DDBJ whole genome shotgun (WGS) entry which is preliminary data.</text>
</comment>
<dbReference type="RefSeq" id="WP_149850570.1">
    <property type="nucleotide sequence ID" value="NZ_VUOB01000028.1"/>
</dbReference>
<reference evidence="3 4" key="1">
    <citation type="submission" date="2019-09" db="EMBL/GenBank/DDBJ databases">
        <title>Goodfellowia gen. nov., a new genus of the Pseudonocardineae related to Actinoalloteichus, containing Goodfellowia coeruleoviolacea gen. nov., comb. nov. gen. nov., comb. nov.</title>
        <authorList>
            <person name="Labeda D."/>
        </authorList>
    </citation>
    <scope>NUCLEOTIDE SEQUENCE [LARGE SCALE GENOMIC DNA]</scope>
    <source>
        <strain evidence="3 4">AN110305</strain>
    </source>
</reference>
<dbReference type="EMBL" id="VUOB01000028">
    <property type="protein sequence ID" value="KAA2261493.1"/>
    <property type="molecule type" value="Genomic_DNA"/>
</dbReference>
<dbReference type="OrthoDB" id="3693726at2"/>
<proteinExistence type="predicted"/>
<feature type="transmembrane region" description="Helical" evidence="2">
    <location>
        <begin position="24"/>
        <end position="43"/>
    </location>
</feature>
<reference evidence="3 4" key="2">
    <citation type="submission" date="2019-09" db="EMBL/GenBank/DDBJ databases">
        <authorList>
            <person name="Jin C."/>
        </authorList>
    </citation>
    <scope>NUCLEOTIDE SEQUENCE [LARGE SCALE GENOMIC DNA]</scope>
    <source>
        <strain evidence="3 4">AN110305</strain>
    </source>
</reference>
<keyword evidence="2" id="KW-1133">Transmembrane helix</keyword>
<evidence type="ECO:0000256" key="2">
    <source>
        <dbReference type="SAM" id="Phobius"/>
    </source>
</evidence>
<feature type="transmembrane region" description="Helical" evidence="2">
    <location>
        <begin position="102"/>
        <end position="121"/>
    </location>
</feature>
<feature type="transmembrane region" description="Helical" evidence="2">
    <location>
        <begin position="63"/>
        <end position="82"/>
    </location>
</feature>
<evidence type="ECO:0000313" key="4">
    <source>
        <dbReference type="Proteomes" id="UP000323454"/>
    </source>
</evidence>
<feature type="region of interest" description="Disordered" evidence="1">
    <location>
        <begin position="135"/>
        <end position="176"/>
    </location>
</feature>
<keyword evidence="2" id="KW-0472">Membrane</keyword>